<dbReference type="SUPFAM" id="SSF54637">
    <property type="entry name" value="Thioesterase/thiol ester dehydrase-isomerase"/>
    <property type="match status" value="1"/>
</dbReference>
<sequence length="156" mass="16624">MSTAISDKFGPEAFQAIMQQVFGSAVPHVQALGITVEHFSGEEVLMRLPYRDIFLADPDRRLLHGGVVTTLIDTACGLGVVAALDPPRPVATLDLRIDYLKPGAAERDLLCRALCYRITSRIAFARAEAFHPGEEASPIAAAMGSFMLSDLPGGGG</sequence>
<comment type="caution">
    <text evidence="3">The sequence shown here is derived from an EMBL/GenBank/DDBJ whole genome shotgun (WGS) entry which is preliminary data.</text>
</comment>
<dbReference type="AlphaFoldDB" id="A0A839T0J5"/>
<protein>
    <submittedName>
        <fullName evidence="3">Uncharacterized protein (TIGR00369 family)</fullName>
    </submittedName>
</protein>
<dbReference type="Pfam" id="PF03061">
    <property type="entry name" value="4HBT"/>
    <property type="match status" value="1"/>
</dbReference>
<dbReference type="InterPro" id="IPR029069">
    <property type="entry name" value="HotDog_dom_sf"/>
</dbReference>
<dbReference type="NCBIfam" id="TIGR00369">
    <property type="entry name" value="unchar_dom_1"/>
    <property type="match status" value="1"/>
</dbReference>
<evidence type="ECO:0000313" key="3">
    <source>
        <dbReference type="EMBL" id="MBB3066673.1"/>
    </source>
</evidence>
<name>A0A839T0J5_9PROT</name>
<dbReference type="InterPro" id="IPR003736">
    <property type="entry name" value="PAAI_dom"/>
</dbReference>
<gene>
    <name evidence="3" type="ORF">FHR98_002983</name>
</gene>
<accession>A0A839T0J5</accession>
<dbReference type="Proteomes" id="UP000581135">
    <property type="component" value="Unassembled WGS sequence"/>
</dbReference>
<dbReference type="InterPro" id="IPR006683">
    <property type="entry name" value="Thioestr_dom"/>
</dbReference>
<keyword evidence="4" id="KW-1185">Reference proteome</keyword>
<dbReference type="GO" id="GO:0005829">
    <property type="term" value="C:cytosol"/>
    <property type="evidence" value="ECO:0007669"/>
    <property type="project" value="TreeGrafter"/>
</dbReference>
<dbReference type="PANTHER" id="PTHR43240">
    <property type="entry name" value="1,4-DIHYDROXY-2-NAPHTHOYL-COA THIOESTERASE 1"/>
    <property type="match status" value="1"/>
</dbReference>
<organism evidence="3 4">
    <name type="scientific">Limibacillus halophilus</name>
    <dbReference type="NCBI Taxonomy" id="1579333"/>
    <lineage>
        <taxon>Bacteria</taxon>
        <taxon>Pseudomonadati</taxon>
        <taxon>Pseudomonadota</taxon>
        <taxon>Alphaproteobacteria</taxon>
        <taxon>Rhodospirillales</taxon>
        <taxon>Rhodovibrionaceae</taxon>
        <taxon>Limibacillus</taxon>
    </lineage>
</organism>
<dbReference type="CDD" id="cd03443">
    <property type="entry name" value="PaaI_thioesterase"/>
    <property type="match status" value="1"/>
</dbReference>
<evidence type="ECO:0000259" key="2">
    <source>
        <dbReference type="Pfam" id="PF03061"/>
    </source>
</evidence>
<dbReference type="PANTHER" id="PTHR43240:SF7">
    <property type="entry name" value="BLR7284 PROTEIN"/>
    <property type="match status" value="1"/>
</dbReference>
<dbReference type="Gene3D" id="3.10.129.10">
    <property type="entry name" value="Hotdog Thioesterase"/>
    <property type="match status" value="1"/>
</dbReference>
<feature type="domain" description="Thioesterase" evidence="2">
    <location>
        <begin position="63"/>
        <end position="133"/>
    </location>
</feature>
<dbReference type="RefSeq" id="WP_183417507.1">
    <property type="nucleotide sequence ID" value="NZ_JACHXA010000010.1"/>
</dbReference>
<dbReference type="GO" id="GO:0061522">
    <property type="term" value="F:1,4-dihydroxy-2-naphthoyl-CoA thioesterase activity"/>
    <property type="evidence" value="ECO:0007669"/>
    <property type="project" value="TreeGrafter"/>
</dbReference>
<proteinExistence type="predicted"/>
<keyword evidence="1" id="KW-0378">Hydrolase</keyword>
<dbReference type="EMBL" id="JACHXA010000010">
    <property type="protein sequence ID" value="MBB3066673.1"/>
    <property type="molecule type" value="Genomic_DNA"/>
</dbReference>
<evidence type="ECO:0000256" key="1">
    <source>
        <dbReference type="ARBA" id="ARBA00022801"/>
    </source>
</evidence>
<evidence type="ECO:0000313" key="4">
    <source>
        <dbReference type="Proteomes" id="UP000581135"/>
    </source>
</evidence>
<reference evidence="3 4" key="1">
    <citation type="submission" date="2020-08" db="EMBL/GenBank/DDBJ databases">
        <title>Genomic Encyclopedia of Type Strains, Phase III (KMG-III): the genomes of soil and plant-associated and newly described type strains.</title>
        <authorList>
            <person name="Whitman W."/>
        </authorList>
    </citation>
    <scope>NUCLEOTIDE SEQUENCE [LARGE SCALE GENOMIC DNA]</scope>
    <source>
        <strain evidence="3 4">CECT 8803</strain>
    </source>
</reference>